<evidence type="ECO:0000256" key="1">
    <source>
        <dbReference type="SAM" id="Coils"/>
    </source>
</evidence>
<dbReference type="PANTHER" id="PTHR33055">
    <property type="entry name" value="TRANSPOSASE FOR INSERTION SEQUENCE ELEMENT IS1111A"/>
    <property type="match status" value="1"/>
</dbReference>
<feature type="coiled-coil region" evidence="1">
    <location>
        <begin position="6"/>
        <end position="33"/>
    </location>
</feature>
<gene>
    <name evidence="3" type="ORF">NMU03_10255</name>
</gene>
<protein>
    <submittedName>
        <fullName evidence="3">Transposase</fullName>
    </submittedName>
</protein>
<feature type="domain" description="Transposase IS116/IS110/IS902 C-terminal" evidence="2">
    <location>
        <begin position="43"/>
        <end position="116"/>
    </location>
</feature>
<sequence length="186" mass="21129">MYREILDEYLSHLEDLEARIERFQSKLEELSHEEAYEDKIGQLRCLKGVDTSSAMIFHVEVSDFNRFPNAKAFASFCGLTPSEDSSGDKTKRLSITKQGNTHLRKTLIECSQVLVRGTVGKKGKKLKSKQNGQDVKVIDYADKAVLRLQKKYHRMILRGVNRNIAITAVARELACFIWGIETGHIA</sequence>
<evidence type="ECO:0000259" key="2">
    <source>
        <dbReference type="Pfam" id="PF02371"/>
    </source>
</evidence>
<dbReference type="RefSeq" id="WP_290138145.1">
    <property type="nucleotide sequence ID" value="NZ_CP101620.1"/>
</dbReference>
<dbReference type="Pfam" id="PF02371">
    <property type="entry name" value="Transposase_20"/>
    <property type="match status" value="1"/>
</dbReference>
<organism evidence="3 4">
    <name type="scientific">Allocoprobacillus halotolerans</name>
    <dbReference type="NCBI Taxonomy" id="2944914"/>
    <lineage>
        <taxon>Bacteria</taxon>
        <taxon>Bacillati</taxon>
        <taxon>Bacillota</taxon>
        <taxon>Erysipelotrichia</taxon>
        <taxon>Erysipelotrichales</taxon>
        <taxon>Erysipelotrichaceae</taxon>
        <taxon>Allocoprobacillus</taxon>
    </lineage>
</organism>
<dbReference type="InterPro" id="IPR047650">
    <property type="entry name" value="Transpos_IS110"/>
</dbReference>
<dbReference type="PANTHER" id="PTHR33055:SF13">
    <property type="entry name" value="TRANSPOSASE"/>
    <property type="match status" value="1"/>
</dbReference>
<dbReference type="EMBL" id="CP101620">
    <property type="protein sequence ID" value="UTY38075.1"/>
    <property type="molecule type" value="Genomic_DNA"/>
</dbReference>
<proteinExistence type="predicted"/>
<evidence type="ECO:0000313" key="3">
    <source>
        <dbReference type="EMBL" id="UTY38075.1"/>
    </source>
</evidence>
<accession>A0ABY5HZ39</accession>
<name>A0ABY5HZ39_9FIRM</name>
<keyword evidence="4" id="KW-1185">Reference proteome</keyword>
<dbReference type="InterPro" id="IPR003346">
    <property type="entry name" value="Transposase_20"/>
</dbReference>
<evidence type="ECO:0000313" key="4">
    <source>
        <dbReference type="Proteomes" id="UP001060112"/>
    </source>
</evidence>
<keyword evidence="1" id="KW-0175">Coiled coil</keyword>
<dbReference type="Proteomes" id="UP001060112">
    <property type="component" value="Chromosome"/>
</dbReference>
<reference evidence="3" key="1">
    <citation type="submission" date="2022-07" db="EMBL/GenBank/DDBJ databases">
        <title>Faecal culturing of patients with breast cancer.</title>
        <authorList>
            <person name="Teng N.M.Y."/>
            <person name="Kiu R."/>
            <person name="Evans R."/>
            <person name="Baker D.J."/>
            <person name="Zenner C."/>
            <person name="Robinson S.D."/>
            <person name="Hall L.J."/>
        </authorList>
    </citation>
    <scope>NUCLEOTIDE SEQUENCE</scope>
    <source>
        <strain evidence="3">LH1062</strain>
    </source>
</reference>